<organism evidence="10 11">
    <name type="scientific">Heterodera schachtii</name>
    <name type="common">Sugarbeet cyst nematode worm</name>
    <name type="synonym">Tylenchus schachtii</name>
    <dbReference type="NCBI Taxonomy" id="97005"/>
    <lineage>
        <taxon>Eukaryota</taxon>
        <taxon>Metazoa</taxon>
        <taxon>Ecdysozoa</taxon>
        <taxon>Nematoda</taxon>
        <taxon>Chromadorea</taxon>
        <taxon>Rhabditida</taxon>
        <taxon>Tylenchina</taxon>
        <taxon>Tylenchomorpha</taxon>
        <taxon>Tylenchoidea</taxon>
        <taxon>Heteroderidae</taxon>
        <taxon>Heteroderinae</taxon>
        <taxon>Heterodera</taxon>
    </lineage>
</organism>
<keyword evidence="3" id="KW-0563">Paired box</keyword>
<keyword evidence="7" id="KW-0539">Nucleus</keyword>
<keyword evidence="2" id="KW-0217">Developmental protein</keyword>
<dbReference type="InterPro" id="IPR036388">
    <property type="entry name" value="WH-like_DNA-bd_sf"/>
</dbReference>
<dbReference type="InterPro" id="IPR009057">
    <property type="entry name" value="Homeodomain-like_sf"/>
</dbReference>
<name>A0ABD2ICB4_HETSC</name>
<dbReference type="Gene3D" id="1.10.10.10">
    <property type="entry name" value="Winged helix-like DNA-binding domain superfamily/Winged helix DNA-binding domain"/>
    <property type="match status" value="1"/>
</dbReference>
<dbReference type="GO" id="GO:0003677">
    <property type="term" value="F:DNA binding"/>
    <property type="evidence" value="ECO:0007669"/>
    <property type="project" value="UniProtKB-KW"/>
</dbReference>
<dbReference type="InterPro" id="IPR001523">
    <property type="entry name" value="Paired_dom"/>
</dbReference>
<evidence type="ECO:0000256" key="8">
    <source>
        <dbReference type="SAM" id="MobiDB-lite"/>
    </source>
</evidence>
<accession>A0ABD2ICB4</accession>
<comment type="subcellular location">
    <subcellularLocation>
        <location evidence="1">Nucleus</location>
    </subcellularLocation>
</comment>
<evidence type="ECO:0000256" key="4">
    <source>
        <dbReference type="ARBA" id="ARBA00023015"/>
    </source>
</evidence>
<dbReference type="PANTHER" id="PTHR45636">
    <property type="entry name" value="PAIRED BOX PROTEIN PAX-6-RELATED-RELATED"/>
    <property type="match status" value="1"/>
</dbReference>
<gene>
    <name evidence="10" type="ORF">niasHS_011587</name>
</gene>
<keyword evidence="6" id="KW-0804">Transcription</keyword>
<evidence type="ECO:0000313" key="10">
    <source>
        <dbReference type="EMBL" id="KAL3077784.1"/>
    </source>
</evidence>
<evidence type="ECO:0000256" key="1">
    <source>
        <dbReference type="ARBA" id="ARBA00004123"/>
    </source>
</evidence>
<dbReference type="SMART" id="SM00351">
    <property type="entry name" value="PAX"/>
    <property type="match status" value="1"/>
</dbReference>
<dbReference type="Pfam" id="PF00292">
    <property type="entry name" value="PAX"/>
    <property type="match status" value="1"/>
</dbReference>
<reference evidence="10 11" key="1">
    <citation type="submission" date="2024-10" db="EMBL/GenBank/DDBJ databases">
        <authorList>
            <person name="Kim D."/>
        </authorList>
    </citation>
    <scope>NUCLEOTIDE SEQUENCE [LARGE SCALE GENOMIC DNA]</scope>
    <source>
        <strain evidence="10">Taebaek</strain>
    </source>
</reference>
<proteinExistence type="predicted"/>
<keyword evidence="4" id="KW-0805">Transcription regulation</keyword>
<evidence type="ECO:0000256" key="7">
    <source>
        <dbReference type="ARBA" id="ARBA00023242"/>
    </source>
</evidence>
<evidence type="ECO:0000256" key="6">
    <source>
        <dbReference type="ARBA" id="ARBA00023163"/>
    </source>
</evidence>
<dbReference type="GO" id="GO:0005634">
    <property type="term" value="C:nucleus"/>
    <property type="evidence" value="ECO:0007669"/>
    <property type="project" value="UniProtKB-SubCell"/>
</dbReference>
<dbReference type="SUPFAM" id="SSF46689">
    <property type="entry name" value="Homeodomain-like"/>
    <property type="match status" value="1"/>
</dbReference>
<feature type="compositionally biased region" description="Low complexity" evidence="8">
    <location>
        <begin position="210"/>
        <end position="227"/>
    </location>
</feature>
<evidence type="ECO:0000256" key="2">
    <source>
        <dbReference type="ARBA" id="ARBA00022473"/>
    </source>
</evidence>
<evidence type="ECO:0000313" key="11">
    <source>
        <dbReference type="Proteomes" id="UP001620645"/>
    </source>
</evidence>
<protein>
    <recommendedName>
        <fullName evidence="9">Paired domain-containing protein</fullName>
    </recommendedName>
</protein>
<dbReference type="InterPro" id="IPR043565">
    <property type="entry name" value="PAX_fam"/>
</dbReference>
<feature type="region of interest" description="Disordered" evidence="8">
    <location>
        <begin position="210"/>
        <end position="229"/>
    </location>
</feature>
<evidence type="ECO:0000259" key="9">
    <source>
        <dbReference type="PROSITE" id="PS51057"/>
    </source>
</evidence>
<dbReference type="EMBL" id="JBICCN010000320">
    <property type="protein sequence ID" value="KAL3077784.1"/>
    <property type="molecule type" value="Genomic_DNA"/>
</dbReference>
<dbReference type="PANTHER" id="PTHR45636:SF42">
    <property type="entry name" value="PROTEIN CBR-NPAX-1"/>
    <property type="match status" value="1"/>
</dbReference>
<dbReference type="AlphaFoldDB" id="A0ABD2ICB4"/>
<dbReference type="PRINTS" id="PR00027">
    <property type="entry name" value="PAIREDBOX"/>
</dbReference>
<sequence length="545" mass="60741">MSLATSETAASSNNNYHHHYEQLSDQFNLAQLLANQQQEQQQQNESPLISRMRLEHQQHYQNQQHHLLLRAANSLSINGNNDNFKMLNPLLAPPNNGFHPMPMLLPLITTTSPQPATTTICSDVGRSNMNMSMDQLQMMMKTMIKVEDVDQLKLQVEEAVATTNRQKSAFVAAQQPQFQQQQQLLQRQMIMEQMLWELLAQQHLANTVSRSNTADNNNNYSSSSGHSIPPVNELLQQQLAQLHNGQVLLQQHNFISSCAAATASASAAMDNNNENMSNNDCMSSTVKVLAQADTVQRKETVMDNNDHTVHGTNMDKRVPVLSAAADQLESFSRNKLGRSYNPGRPLGMLDRQKILNLYQRGLKISHIAKVIGVTHSCVSKIMTRYRRTGSIYPRSAQLIHRRPHQHQSAMPPPINFINDMEMAVQDKLIANNMFDEHAILPSAFRPPPFSACVAAADHRLSPISSSSDQSGLSGADQRPIVGQADGAVGQQLETEMKHPYLVKSPWVRPSIRPSAILAKRSICSNKIGILQPSFSSRLKPSFCAN</sequence>
<dbReference type="Proteomes" id="UP001620645">
    <property type="component" value="Unassembled WGS sequence"/>
</dbReference>
<keyword evidence="5" id="KW-0238">DNA-binding</keyword>
<feature type="domain" description="Paired" evidence="9">
    <location>
        <begin position="329"/>
        <end position="459"/>
    </location>
</feature>
<keyword evidence="11" id="KW-1185">Reference proteome</keyword>
<comment type="caution">
    <text evidence="10">The sequence shown here is derived from an EMBL/GenBank/DDBJ whole genome shotgun (WGS) entry which is preliminary data.</text>
</comment>
<evidence type="ECO:0000256" key="3">
    <source>
        <dbReference type="ARBA" id="ARBA00022724"/>
    </source>
</evidence>
<evidence type="ECO:0000256" key="5">
    <source>
        <dbReference type="ARBA" id="ARBA00023125"/>
    </source>
</evidence>
<dbReference type="PROSITE" id="PS51057">
    <property type="entry name" value="PAIRED_2"/>
    <property type="match status" value="1"/>
</dbReference>